<keyword evidence="4" id="KW-1185">Reference proteome</keyword>
<evidence type="ECO:0008006" key="5">
    <source>
        <dbReference type="Google" id="ProtNLM"/>
    </source>
</evidence>
<gene>
    <name evidence="3" type="ORF">MAIT1_01699</name>
</gene>
<dbReference type="AlphaFoldDB" id="A0A1Y2K0X5"/>
<organism evidence="3 4">
    <name type="scientific">Magnetofaba australis IT-1</name>
    <dbReference type="NCBI Taxonomy" id="1434232"/>
    <lineage>
        <taxon>Bacteria</taxon>
        <taxon>Pseudomonadati</taxon>
        <taxon>Pseudomonadota</taxon>
        <taxon>Magnetococcia</taxon>
        <taxon>Magnetococcales</taxon>
        <taxon>Magnetococcaceae</taxon>
        <taxon>Magnetofaba</taxon>
    </lineage>
</organism>
<evidence type="ECO:0000256" key="2">
    <source>
        <dbReference type="SAM" id="SignalP"/>
    </source>
</evidence>
<dbReference type="STRING" id="1434232.MAIT1_01699"/>
<comment type="caution">
    <text evidence="3">The sequence shown here is derived from an EMBL/GenBank/DDBJ whole genome shotgun (WGS) entry which is preliminary data.</text>
</comment>
<keyword evidence="2" id="KW-0732">Signal</keyword>
<dbReference type="EMBL" id="LVJN01000020">
    <property type="protein sequence ID" value="OSM01681.1"/>
    <property type="molecule type" value="Genomic_DNA"/>
</dbReference>
<accession>A0A1Y2K0X5</accession>
<feature type="region of interest" description="Disordered" evidence="1">
    <location>
        <begin position="94"/>
        <end position="113"/>
    </location>
</feature>
<protein>
    <recommendedName>
        <fullName evidence="5">Secreted protein</fullName>
    </recommendedName>
</protein>
<evidence type="ECO:0000313" key="4">
    <source>
        <dbReference type="Proteomes" id="UP000194003"/>
    </source>
</evidence>
<name>A0A1Y2K0X5_9PROT</name>
<sequence length="138" mass="15204">MLGAALLTLTAAPLPAQTAPSPAETTLTRFIEAFLMNRLDQAARLCAGPACETVARKRALAETAPTPLALDVMVFAQATIEADRRMTLLASTAVTRPNPPNAEPRHEFRRQEAEMRRLPGKGWRVWRYFDAQEACCQP</sequence>
<evidence type="ECO:0000313" key="3">
    <source>
        <dbReference type="EMBL" id="OSM01681.1"/>
    </source>
</evidence>
<dbReference type="Proteomes" id="UP000194003">
    <property type="component" value="Unassembled WGS sequence"/>
</dbReference>
<feature type="compositionally biased region" description="Basic and acidic residues" evidence="1">
    <location>
        <begin position="103"/>
        <end position="113"/>
    </location>
</feature>
<proteinExistence type="predicted"/>
<reference evidence="3 4" key="1">
    <citation type="journal article" date="2016" name="BMC Genomics">
        <title>Combined genomic and structural analyses of a cultured magnetotactic bacterium reveals its niche adaptation to a dynamic environment.</title>
        <authorList>
            <person name="Araujo A.C."/>
            <person name="Morillo V."/>
            <person name="Cypriano J."/>
            <person name="Teixeira L.C."/>
            <person name="Leao P."/>
            <person name="Lyra S."/>
            <person name="Almeida L.G."/>
            <person name="Bazylinski D.A."/>
            <person name="Vasconcellos A.T."/>
            <person name="Abreu F."/>
            <person name="Lins U."/>
        </authorList>
    </citation>
    <scope>NUCLEOTIDE SEQUENCE [LARGE SCALE GENOMIC DNA]</scope>
    <source>
        <strain evidence="3 4">IT-1</strain>
    </source>
</reference>
<feature type="signal peptide" evidence="2">
    <location>
        <begin position="1"/>
        <end position="18"/>
    </location>
</feature>
<evidence type="ECO:0000256" key="1">
    <source>
        <dbReference type="SAM" id="MobiDB-lite"/>
    </source>
</evidence>
<feature type="chain" id="PRO_5012214980" description="Secreted protein" evidence="2">
    <location>
        <begin position="19"/>
        <end position="138"/>
    </location>
</feature>